<keyword evidence="1" id="KW-0343">GTPase activation</keyword>
<dbReference type="InterPro" id="IPR016024">
    <property type="entry name" value="ARM-type_fold"/>
</dbReference>
<dbReference type="GO" id="GO:0005737">
    <property type="term" value="C:cytoplasm"/>
    <property type="evidence" value="ECO:0007669"/>
    <property type="project" value="TreeGrafter"/>
</dbReference>
<evidence type="ECO:0000313" key="3">
    <source>
        <dbReference type="EMBL" id="EDR28630.1"/>
    </source>
</evidence>
<dbReference type="GO" id="GO:0005096">
    <property type="term" value="F:GTPase activator activity"/>
    <property type="evidence" value="ECO:0007669"/>
    <property type="project" value="UniProtKB-KW"/>
</dbReference>
<dbReference type="SUPFAM" id="SSF111347">
    <property type="entry name" value="Rap/Ran-GAP"/>
    <property type="match status" value="1"/>
</dbReference>
<dbReference type="PROSITE" id="PS50085">
    <property type="entry name" value="RAPGAP"/>
    <property type="match status" value="1"/>
</dbReference>
<keyword evidence="4" id="KW-1185">Reference proteome</keyword>
<dbReference type="InterPro" id="IPR027107">
    <property type="entry name" value="Tuberin/Ral-act_asu"/>
</dbReference>
<dbReference type="VEuPathDB" id="AmoebaDB:EDI_005280"/>
<dbReference type="GO" id="GO:0005634">
    <property type="term" value="C:nucleus"/>
    <property type="evidence" value="ECO:0007669"/>
    <property type="project" value="InterPro"/>
</dbReference>
<dbReference type="GeneID" id="5880124"/>
<proteinExistence type="predicted"/>
<dbReference type="GO" id="GO:0051056">
    <property type="term" value="P:regulation of small GTPase mediated signal transduction"/>
    <property type="evidence" value="ECO:0007669"/>
    <property type="project" value="InterPro"/>
</dbReference>
<dbReference type="InterPro" id="IPR000331">
    <property type="entry name" value="Rap/Ran_GAP_dom"/>
</dbReference>
<organism evidence="4">
    <name type="scientific">Entamoeba dispar (strain ATCC PRA-260 / SAW760)</name>
    <dbReference type="NCBI Taxonomy" id="370354"/>
    <lineage>
        <taxon>Eukaryota</taxon>
        <taxon>Amoebozoa</taxon>
        <taxon>Evosea</taxon>
        <taxon>Archamoebae</taxon>
        <taxon>Mastigamoebida</taxon>
        <taxon>Entamoebidae</taxon>
        <taxon>Entamoeba</taxon>
    </lineage>
</organism>
<name>B0EA17_ENTDS</name>
<dbReference type="OMA" id="KFIPCLP"/>
<gene>
    <name evidence="3" type="ORF">EDI_005280</name>
</gene>
<dbReference type="PANTHER" id="PTHR10063">
    <property type="entry name" value="TUBERIN"/>
    <property type="match status" value="1"/>
</dbReference>
<dbReference type="InterPro" id="IPR035974">
    <property type="entry name" value="Rap/Ran-GAP_sf"/>
</dbReference>
<dbReference type="Gene3D" id="3.40.50.11210">
    <property type="entry name" value="Rap/Ran-GAP"/>
    <property type="match status" value="1"/>
</dbReference>
<feature type="domain" description="Rap-GAP" evidence="2">
    <location>
        <begin position="1176"/>
        <end position="1377"/>
    </location>
</feature>
<dbReference type="RefSeq" id="XP_001735185.1">
    <property type="nucleotide sequence ID" value="XM_001735133.1"/>
</dbReference>
<dbReference type="eggNOG" id="KOG3686">
    <property type="taxonomic scope" value="Eukaryota"/>
</dbReference>
<reference evidence="4" key="1">
    <citation type="submission" date="2007-12" db="EMBL/GenBank/DDBJ databases">
        <title>Annotation of Entamoeba dispar SAW760.</title>
        <authorList>
            <person name="Lorenzi H."/>
            <person name="Inman J."/>
            <person name="Schobel S."/>
            <person name="Amedeo P."/>
            <person name="Caler E."/>
        </authorList>
    </citation>
    <scope>NUCLEOTIDE SEQUENCE [LARGE SCALE GENOMIC DNA]</scope>
    <source>
        <strain evidence="4">ATCC PRA-260 / SAW760</strain>
    </source>
</reference>
<dbReference type="EMBL" id="DS548406">
    <property type="protein sequence ID" value="EDR28630.1"/>
    <property type="molecule type" value="Genomic_DNA"/>
</dbReference>
<evidence type="ECO:0000313" key="4">
    <source>
        <dbReference type="Proteomes" id="UP000008076"/>
    </source>
</evidence>
<sequence length="1400" mass="162310">MSKKAPKMGTPFQPVNEVKSDAKAIKKYTQQFTGKDSSSAVKALLSMMSLGTTVIPTVTYSTNTEALTRCLQEIPDSIDNLFKKGGHSLSLQEVKTMLDVIKFSAQFLPTTEISKLLPVIKNFLCKDSNIEVRKETFKTVLELIKIHNDVTDIYGCLFLPSFNLRSYLSLEEESKVPENLIPTINCNSNVYCPAELLDGRTQETNTNQLLELFFKEYFMSQDNIKLYQGLFYQIVCCVIPNYQKIGSLSSLNIQHHFNNGDVPSKLYSKLGNEVLNAAQGNFSRVLLLDERFLSILIHFYTEMPNVFGPNDKMSVESFLKMYKDFFFDKQNNLITILKDKLTNIQFKIIETPGQWFSQEFLEKELNNDKCKEFFEILIRFYETFGLIEDKLTPSLKSTILSTVTQCALNFTQYVKNKVYSPYKKELLKVLFVLHIQWTQYEGDWIELLSRLEPFYDVDMLSVIQIEIEHLTTIFTQKVYNPTIFSVPLPIEGSNYIKNLNEEIYYDTPHSEPKLGMIKTVWDTHRIRELWLLLFKFIDHPLKLNNIEIINKNIEMLNELVLLLTFAEENATYEIKSETIISQPKPVRQSQWNIQPTNWKGIRKTIQPTSSISSISNNNNNNNTNNILNNDNKIFKINESMYLPLQELFLPIFIEIVAQPNPLITEKSKCLSFKSISRIVCRQFPQYENEIYDIYTSLIQSIHFQTIDVQWAFISSSYEMFSNPNNKFIPCLPSVLQSLSKLSTGNSTLEDQIKCCSMINSLVFLEYNYPNLQESFNLMGLNLPGDYCTTMINIITGALRIMPQPQTQIILYWSFIHLFIICLENHRDIDFRIFLDTFFEGVRSPSFIIYTTSLQILNYLSTKAQLLTDNIINYIIDALCNIILTCPITIDCISFIFDTMSRWLLCYGKNMFSIRLLDETTHRLFQVIQMTLSLENPPENPDRPMTCIDPHEAAQKFVAVLSQVVFGSPTEHGMFKCTEANIPDQSLSRYFAYGDSTIISVLPSNDCHTRVFIRNMYGMYEFLVAPMQTINDIGLPEIKDDFIPINQIPWKKNNQESGIIKEKIFSQENMLKTLVENTCKDDSSLLMCEFPEEIMKVNEYYKYITTIEKVMTETIKEEEKQIKESLDLVKINSRQLDLNEGARDTLTEYLQNILSLYSMNDKLLVPIESTNDFLNEIIELDKLSSRLFFKSTIIYVGENDMSVEKIIEEKEGSLRYKQFIRCLGWYQSLEDLICDPEFCQKSRNEKICYYADAQYEYIFEEINQIDDLNQKTISQVTSLICIIWDEGIKPYHPSIIGNYCEIIIVIKPNINGMYGIRIFRKKEMPIVGPLLNGMEITGDVLGRMIREMIINIHFHYLGNGYSNMDGCSNRFQQLLKLVSFGHLPKDYTLCKELQLILDKKK</sequence>
<dbReference type="OrthoDB" id="19311at2759"/>
<evidence type="ECO:0000256" key="1">
    <source>
        <dbReference type="ARBA" id="ARBA00022468"/>
    </source>
</evidence>
<evidence type="ECO:0000259" key="2">
    <source>
        <dbReference type="PROSITE" id="PS50085"/>
    </source>
</evidence>
<accession>B0EA17</accession>
<dbReference type="SUPFAM" id="SSF48371">
    <property type="entry name" value="ARM repeat"/>
    <property type="match status" value="2"/>
</dbReference>
<dbReference type="PANTHER" id="PTHR10063:SF11">
    <property type="entry name" value="RHO GTPASE-ACTIVATING PROTEIN CG5521-RELATED"/>
    <property type="match status" value="1"/>
</dbReference>
<protein>
    <recommendedName>
        <fullName evidence="2">Rap-GAP domain-containing protein</fullName>
    </recommendedName>
</protein>
<dbReference type="Proteomes" id="UP000008076">
    <property type="component" value="Unassembled WGS sequence"/>
</dbReference>
<dbReference type="Pfam" id="PF02145">
    <property type="entry name" value="Rap_GAP"/>
    <property type="match status" value="1"/>
</dbReference>
<dbReference type="KEGG" id="edi:EDI_005280"/>